<organism evidence="1 2">
    <name type="scientific">Dictyobacter arantiisoli</name>
    <dbReference type="NCBI Taxonomy" id="2014874"/>
    <lineage>
        <taxon>Bacteria</taxon>
        <taxon>Bacillati</taxon>
        <taxon>Chloroflexota</taxon>
        <taxon>Ktedonobacteria</taxon>
        <taxon>Ktedonobacterales</taxon>
        <taxon>Dictyobacteraceae</taxon>
        <taxon>Dictyobacter</taxon>
    </lineage>
</organism>
<gene>
    <name evidence="1" type="ORF">KDI_15910</name>
</gene>
<evidence type="ECO:0000313" key="2">
    <source>
        <dbReference type="Proteomes" id="UP000322530"/>
    </source>
</evidence>
<protein>
    <recommendedName>
        <fullName evidence="3">Amino acid--[acyl-carrier-protein] ligase</fullName>
    </recommendedName>
</protein>
<dbReference type="OrthoDB" id="583154at2"/>
<dbReference type="AlphaFoldDB" id="A0A5A5T9L9"/>
<keyword evidence="2" id="KW-1185">Reference proteome</keyword>
<reference evidence="1 2" key="1">
    <citation type="submission" date="2019-01" db="EMBL/GenBank/DDBJ databases">
        <title>Draft genome sequence of Dictyobacter sp. Uno17.</title>
        <authorList>
            <person name="Wang C.M."/>
            <person name="Zheng Y."/>
            <person name="Sakai Y."/>
            <person name="Abe K."/>
            <person name="Yokota A."/>
            <person name="Yabe S."/>
        </authorList>
    </citation>
    <scope>NUCLEOTIDE SEQUENCE [LARGE SCALE GENOMIC DNA]</scope>
    <source>
        <strain evidence="1 2">Uno17</strain>
    </source>
</reference>
<dbReference type="EMBL" id="BIXY01000017">
    <property type="protein sequence ID" value="GCF08027.1"/>
    <property type="molecule type" value="Genomic_DNA"/>
</dbReference>
<dbReference type="Gene3D" id="3.30.930.10">
    <property type="entry name" value="Bira Bifunctional Protein, Domain 2"/>
    <property type="match status" value="1"/>
</dbReference>
<dbReference type="NCBIfam" id="NF005479">
    <property type="entry name" value="PRK07080.1"/>
    <property type="match status" value="1"/>
</dbReference>
<name>A0A5A5T9L9_9CHLR</name>
<dbReference type="SUPFAM" id="SSF55681">
    <property type="entry name" value="Class II aaRS and biotin synthetases"/>
    <property type="match status" value="1"/>
</dbReference>
<proteinExistence type="predicted"/>
<comment type="caution">
    <text evidence="1">The sequence shown here is derived from an EMBL/GenBank/DDBJ whole genome shotgun (WGS) entry which is preliminary data.</text>
</comment>
<accession>A0A5A5T9L9</accession>
<dbReference type="Proteomes" id="UP000322530">
    <property type="component" value="Unassembled WGS sequence"/>
</dbReference>
<dbReference type="CDD" id="cd00670">
    <property type="entry name" value="Gly_His_Pro_Ser_Thr_tRS_core"/>
    <property type="match status" value="1"/>
</dbReference>
<dbReference type="RefSeq" id="WP_149401030.1">
    <property type="nucleotide sequence ID" value="NZ_BIXY01000017.1"/>
</dbReference>
<dbReference type="InterPro" id="IPR045864">
    <property type="entry name" value="aa-tRNA-synth_II/BPL/LPL"/>
</dbReference>
<sequence length="303" mass="33579">MGLSTENSFLQQLFDHGLLIPSSVPGVYGRSGIFENIVLGLEEAITRLGRDNKTEVMRFPPVITRATTEQSGYLQSFPHLLGAVHAFTGNHREHRVMLEEVEAQQDWGHHFTATDVVMTPAACYPVYASAANTTLPEGGRLVDVSSYCFRHEPSTDPARMQSFRMREFVRIANPESVQQWRDQWTTRGLDFLLSLGLPAVQAPANDPFFGPGGRFLAASQQEQELKFELLAPVSTEEPTTAIMSLNYHQDHFGKDFSIHTADGQVAHTACTGFGLERITLGLLRAHGLDVAAWPAEVSGKLWQ</sequence>
<evidence type="ECO:0000313" key="1">
    <source>
        <dbReference type="EMBL" id="GCF08027.1"/>
    </source>
</evidence>
<evidence type="ECO:0008006" key="3">
    <source>
        <dbReference type="Google" id="ProtNLM"/>
    </source>
</evidence>